<organism evidence="7 8">
    <name type="scientific">Chryseosolibacter indicus</name>
    <dbReference type="NCBI Taxonomy" id="2782351"/>
    <lineage>
        <taxon>Bacteria</taxon>
        <taxon>Pseudomonadati</taxon>
        <taxon>Bacteroidota</taxon>
        <taxon>Cytophagia</taxon>
        <taxon>Cytophagales</taxon>
        <taxon>Chryseotaleaceae</taxon>
        <taxon>Chryseosolibacter</taxon>
    </lineage>
</organism>
<dbReference type="EMBL" id="JAHESD010000003">
    <property type="protein sequence ID" value="MBT1702058.1"/>
    <property type="molecule type" value="Genomic_DNA"/>
</dbReference>
<accession>A0ABS5VKT6</accession>
<dbReference type="HAMAP" id="MF_00362">
    <property type="entry name" value="Ribosomal_uL10"/>
    <property type="match status" value="1"/>
</dbReference>
<dbReference type="InterPro" id="IPR043141">
    <property type="entry name" value="Ribosomal_uL10-like_sf"/>
</dbReference>
<evidence type="ECO:0000313" key="8">
    <source>
        <dbReference type="Proteomes" id="UP000772618"/>
    </source>
</evidence>
<evidence type="ECO:0000313" key="7">
    <source>
        <dbReference type="EMBL" id="MBT1702058.1"/>
    </source>
</evidence>
<evidence type="ECO:0000256" key="6">
    <source>
        <dbReference type="HAMAP-Rule" id="MF_00362"/>
    </source>
</evidence>
<dbReference type="Pfam" id="PF00466">
    <property type="entry name" value="Ribosomal_L10"/>
    <property type="match status" value="1"/>
</dbReference>
<dbReference type="PROSITE" id="PS01109">
    <property type="entry name" value="RIBOSOMAL_L10"/>
    <property type="match status" value="1"/>
</dbReference>
<gene>
    <name evidence="6 7" type="primary">rplJ</name>
    <name evidence="7" type="ORF">KK060_02150</name>
</gene>
<keyword evidence="4 6" id="KW-0687">Ribonucleoprotein</keyword>
<dbReference type="InterPro" id="IPR047865">
    <property type="entry name" value="Ribosomal_uL10_bac_type"/>
</dbReference>
<dbReference type="InterPro" id="IPR022973">
    <property type="entry name" value="Ribosomal_uL10_bac"/>
</dbReference>
<comment type="similarity">
    <text evidence="2 6">Belongs to the universal ribosomal protein uL10 family.</text>
</comment>
<keyword evidence="6" id="KW-0699">rRNA-binding</keyword>
<evidence type="ECO:0000256" key="4">
    <source>
        <dbReference type="ARBA" id="ARBA00023274"/>
    </source>
</evidence>
<proteinExistence type="inferred from homology"/>
<evidence type="ECO:0000256" key="1">
    <source>
        <dbReference type="ARBA" id="ARBA00002633"/>
    </source>
</evidence>
<dbReference type="GO" id="GO:0005840">
    <property type="term" value="C:ribosome"/>
    <property type="evidence" value="ECO:0007669"/>
    <property type="project" value="UniProtKB-KW"/>
</dbReference>
<dbReference type="InterPro" id="IPR001790">
    <property type="entry name" value="Ribosomal_uL10"/>
</dbReference>
<dbReference type="InterPro" id="IPR002363">
    <property type="entry name" value="Ribosomal_uL10_CS_bac"/>
</dbReference>
<name>A0ABS5VKT6_9BACT</name>
<dbReference type="NCBIfam" id="NF000955">
    <property type="entry name" value="PRK00099.1-1"/>
    <property type="match status" value="1"/>
</dbReference>
<keyword evidence="3 6" id="KW-0689">Ribosomal protein</keyword>
<comment type="function">
    <text evidence="1 6">Forms part of the ribosomal stalk, playing a central role in the interaction of the ribosome with GTP-bound translation factors.</text>
</comment>
<reference evidence="7 8" key="1">
    <citation type="submission" date="2021-05" db="EMBL/GenBank/DDBJ databases">
        <title>A Polyphasic approach of four new species of the genus Ohtaekwangia: Ohtaekwangia histidinii sp. nov., Ohtaekwangia cretensis sp. nov., Ohtaekwangia indiensis sp. nov., Ohtaekwangia reichenbachii sp. nov. from diverse environment.</title>
        <authorList>
            <person name="Octaviana S."/>
        </authorList>
    </citation>
    <scope>NUCLEOTIDE SEQUENCE [LARGE SCALE GENOMIC DNA]</scope>
    <source>
        <strain evidence="7 8">PWU20</strain>
    </source>
</reference>
<dbReference type="CDD" id="cd05797">
    <property type="entry name" value="Ribosomal_L10"/>
    <property type="match status" value="1"/>
</dbReference>
<evidence type="ECO:0000256" key="3">
    <source>
        <dbReference type="ARBA" id="ARBA00022980"/>
    </source>
</evidence>
<dbReference type="RefSeq" id="WP_254151753.1">
    <property type="nucleotide sequence ID" value="NZ_JAHESD010000003.1"/>
</dbReference>
<keyword evidence="6" id="KW-0694">RNA-binding</keyword>
<protein>
    <recommendedName>
        <fullName evidence="5 6">Large ribosomal subunit protein uL10</fullName>
    </recommendedName>
</protein>
<sequence length="177" mass="19632">MTREEKAQIIDELAEKFANNNHFYITDATGFTVAQVNNFRRLCFKSGIEYRVYKNTLIQKALERQDGTDFSPLFKTLHGFSGVMFSKEVGNAPAKVIDEFRKKVQGKPVLKGASIETALFIGDENLQTLVALKSKNELIGEVISLLQSPAKNVISALQSGKHTVAGLVKALEERANK</sequence>
<dbReference type="Proteomes" id="UP000772618">
    <property type="component" value="Unassembled WGS sequence"/>
</dbReference>
<keyword evidence="8" id="KW-1185">Reference proteome</keyword>
<dbReference type="PANTHER" id="PTHR11560">
    <property type="entry name" value="39S RIBOSOMAL PROTEIN L10, MITOCHONDRIAL"/>
    <property type="match status" value="1"/>
</dbReference>
<evidence type="ECO:0000256" key="5">
    <source>
        <dbReference type="ARBA" id="ARBA00035202"/>
    </source>
</evidence>
<comment type="caution">
    <text evidence="7">The sequence shown here is derived from an EMBL/GenBank/DDBJ whole genome shotgun (WGS) entry which is preliminary data.</text>
</comment>
<comment type="subunit">
    <text evidence="6">Part of the ribosomal stalk of the 50S ribosomal subunit. The N-terminus interacts with L11 and the large rRNA to form the base of the stalk. The C-terminus forms an elongated spine to which L12 dimers bind in a sequential fashion forming a multimeric L10(L12)X complex.</text>
</comment>
<dbReference type="SUPFAM" id="SSF160369">
    <property type="entry name" value="Ribosomal protein L10-like"/>
    <property type="match status" value="1"/>
</dbReference>
<evidence type="ECO:0000256" key="2">
    <source>
        <dbReference type="ARBA" id="ARBA00008889"/>
    </source>
</evidence>
<dbReference type="Gene3D" id="3.30.70.1730">
    <property type="match status" value="1"/>
</dbReference>